<dbReference type="NCBIfam" id="TIGR02433">
    <property type="entry name" value="lysidine_TilS_C"/>
    <property type="match status" value="1"/>
</dbReference>
<dbReference type="InterPro" id="IPR014729">
    <property type="entry name" value="Rossmann-like_a/b/a_fold"/>
</dbReference>
<comment type="catalytic activity">
    <reaction evidence="7 8">
        <text>cytidine(34) in tRNA(Ile2) + L-lysine + ATP = lysidine(34) in tRNA(Ile2) + AMP + diphosphate + H(+)</text>
        <dbReference type="Rhea" id="RHEA:43744"/>
        <dbReference type="Rhea" id="RHEA-COMP:10625"/>
        <dbReference type="Rhea" id="RHEA-COMP:10670"/>
        <dbReference type="ChEBI" id="CHEBI:15378"/>
        <dbReference type="ChEBI" id="CHEBI:30616"/>
        <dbReference type="ChEBI" id="CHEBI:32551"/>
        <dbReference type="ChEBI" id="CHEBI:33019"/>
        <dbReference type="ChEBI" id="CHEBI:82748"/>
        <dbReference type="ChEBI" id="CHEBI:83665"/>
        <dbReference type="ChEBI" id="CHEBI:456215"/>
        <dbReference type="EC" id="6.3.4.19"/>
    </reaction>
</comment>
<keyword evidence="6 8" id="KW-0067">ATP-binding</keyword>
<dbReference type="RefSeq" id="WP_027447590.1">
    <property type="nucleotide sequence ID" value="NZ_AULJ01000072.1"/>
</dbReference>
<evidence type="ECO:0000256" key="7">
    <source>
        <dbReference type="ARBA" id="ARBA00048539"/>
    </source>
</evidence>
<dbReference type="Pfam" id="PF11734">
    <property type="entry name" value="TilS_C"/>
    <property type="match status" value="1"/>
</dbReference>
<evidence type="ECO:0000256" key="8">
    <source>
        <dbReference type="HAMAP-Rule" id="MF_01161"/>
    </source>
</evidence>
<evidence type="ECO:0000256" key="1">
    <source>
        <dbReference type="ARBA" id="ARBA00004496"/>
    </source>
</evidence>
<proteinExistence type="inferred from homology"/>
<dbReference type="AlphaFoldDB" id="A0A0A5FV46"/>
<dbReference type="STRING" id="1385511.GCA_000425225_04110"/>
<dbReference type="EC" id="6.3.4.19" evidence="8"/>
<dbReference type="EMBL" id="AVPF01000082">
    <property type="protein sequence ID" value="KGX83789.1"/>
    <property type="molecule type" value="Genomic_DNA"/>
</dbReference>
<dbReference type="OrthoDB" id="9807403at2"/>
<dbReference type="InterPro" id="IPR011063">
    <property type="entry name" value="TilS/TtcA_N"/>
</dbReference>
<dbReference type="PANTHER" id="PTHR43033:SF1">
    <property type="entry name" value="TRNA(ILE)-LYSIDINE SYNTHASE-RELATED"/>
    <property type="match status" value="1"/>
</dbReference>
<sequence>MFNQKVDQFARKHQLFKHGATILIGVSGGPDSMALLHYFLQKREAWQLRLVVLTIDHQLRGNESESDVQYVALQCEKWGIEYKVASLDVPTYKRKHGVGTQVAARAMRYQFFEECMSTYQADLLALGHHGDDQVETLYMGMMRGVEPMHIHGIPEKRPFGQGKLIRPFLGVTKGEIEAYCKQNHIQPRYDESNESPYYTRNAFRMKVLPFLKEHNPKIHEHMQKYHEYREDDEDYLQHEAKRIFDSSMFQKQGRKLVVDRTEFLSIPRPLQRRSFHLILNYLYQQTIYDGSYLHWEQYIRMMEDETPQASIDMPLGLTVVRSYETVTFTFDQTEVVPFHYPLQVPGEVQLPNGAMIQAYINDRYQDEGLYHFACDINNITLPLTVRTRNPGDRISIRGMDGHKKVKNLFIDEKIPQIERDQWPIVTDATGKLLWIVSLQKARINTSSKPEAWLHLMYKNQENF</sequence>
<dbReference type="SUPFAM" id="SSF82829">
    <property type="entry name" value="MesJ substrate recognition domain-like"/>
    <property type="match status" value="1"/>
</dbReference>
<evidence type="ECO:0000256" key="4">
    <source>
        <dbReference type="ARBA" id="ARBA00022694"/>
    </source>
</evidence>
<evidence type="ECO:0000313" key="10">
    <source>
        <dbReference type="EMBL" id="KGX83789.1"/>
    </source>
</evidence>
<dbReference type="InterPro" id="IPR012094">
    <property type="entry name" value="tRNA_Ile_lys_synt"/>
</dbReference>
<comment type="caution">
    <text evidence="10">The sequence shown here is derived from an EMBL/GenBank/DDBJ whole genome shotgun (WGS) entry which is preliminary data.</text>
</comment>
<organism evidence="10 11">
    <name type="scientific">Pontibacillus marinus BH030004 = DSM 16465</name>
    <dbReference type="NCBI Taxonomy" id="1385511"/>
    <lineage>
        <taxon>Bacteria</taxon>
        <taxon>Bacillati</taxon>
        <taxon>Bacillota</taxon>
        <taxon>Bacilli</taxon>
        <taxon>Bacillales</taxon>
        <taxon>Bacillaceae</taxon>
        <taxon>Pontibacillus</taxon>
    </lineage>
</organism>
<dbReference type="InterPro" id="IPR012795">
    <property type="entry name" value="tRNA_Ile_lys_synt_N"/>
</dbReference>
<evidence type="ECO:0000256" key="6">
    <source>
        <dbReference type="ARBA" id="ARBA00022840"/>
    </source>
</evidence>
<keyword evidence="5 8" id="KW-0547">Nucleotide-binding</keyword>
<dbReference type="eggNOG" id="COG0037">
    <property type="taxonomic scope" value="Bacteria"/>
</dbReference>
<dbReference type="Pfam" id="PF01171">
    <property type="entry name" value="ATP_bind_3"/>
    <property type="match status" value="1"/>
</dbReference>
<keyword evidence="2 8" id="KW-0963">Cytoplasm</keyword>
<comment type="subcellular location">
    <subcellularLocation>
        <location evidence="1 8">Cytoplasm</location>
    </subcellularLocation>
</comment>
<comment type="function">
    <text evidence="8">Ligates lysine onto the cytidine present at position 34 of the AUA codon-specific tRNA(Ile) that contains the anticodon CAU, in an ATP-dependent manner. Cytidine is converted to lysidine, thus changing the amino acid specificity of the tRNA from methionine to isoleucine.</text>
</comment>
<comment type="similarity">
    <text evidence="8">Belongs to the tRNA(Ile)-lysidine synthase family.</text>
</comment>
<evidence type="ECO:0000256" key="5">
    <source>
        <dbReference type="ARBA" id="ARBA00022741"/>
    </source>
</evidence>
<dbReference type="SUPFAM" id="SSF52402">
    <property type="entry name" value="Adenine nucleotide alpha hydrolases-like"/>
    <property type="match status" value="1"/>
</dbReference>
<dbReference type="Gene3D" id="3.40.50.620">
    <property type="entry name" value="HUPs"/>
    <property type="match status" value="1"/>
</dbReference>
<accession>A0A0A5FV46</accession>
<dbReference type="GO" id="GO:0005737">
    <property type="term" value="C:cytoplasm"/>
    <property type="evidence" value="ECO:0007669"/>
    <property type="project" value="UniProtKB-SubCell"/>
</dbReference>
<evidence type="ECO:0000259" key="9">
    <source>
        <dbReference type="SMART" id="SM00977"/>
    </source>
</evidence>
<comment type="domain">
    <text evidence="8">The N-terminal region contains the highly conserved SGGXDS motif, predicted to be a P-loop motif involved in ATP binding.</text>
</comment>
<dbReference type="GO" id="GO:0006400">
    <property type="term" value="P:tRNA modification"/>
    <property type="evidence" value="ECO:0007669"/>
    <property type="project" value="UniProtKB-UniRule"/>
</dbReference>
<keyword evidence="11" id="KW-1185">Reference proteome</keyword>
<dbReference type="CDD" id="cd01992">
    <property type="entry name" value="TilS_N"/>
    <property type="match status" value="1"/>
</dbReference>
<gene>
    <name evidence="8" type="primary">tilS</name>
    <name evidence="10" type="ORF">N783_21500</name>
</gene>
<dbReference type="SUPFAM" id="SSF56037">
    <property type="entry name" value="PheT/TilS domain"/>
    <property type="match status" value="1"/>
</dbReference>
<reference evidence="10 11" key="1">
    <citation type="submission" date="2013-08" db="EMBL/GenBank/DDBJ databases">
        <authorList>
            <person name="Huang J."/>
            <person name="Wang G."/>
        </authorList>
    </citation>
    <scope>NUCLEOTIDE SEQUENCE [LARGE SCALE GENOMIC DNA]</scope>
    <source>
        <strain evidence="10 11">BH030004</strain>
    </source>
</reference>
<feature type="domain" description="Lysidine-tRNA(Ile) synthetase C-terminal" evidence="9">
    <location>
        <begin position="383"/>
        <end position="455"/>
    </location>
</feature>
<dbReference type="HAMAP" id="MF_01161">
    <property type="entry name" value="tRNA_Ile_lys_synt"/>
    <property type="match status" value="1"/>
</dbReference>
<dbReference type="Proteomes" id="UP000030403">
    <property type="component" value="Unassembled WGS sequence"/>
</dbReference>
<name>A0A0A5FV46_9BACI</name>
<protein>
    <recommendedName>
        <fullName evidence="8">tRNA(Ile)-lysidine synthase</fullName>
        <ecNumber evidence="8">6.3.4.19</ecNumber>
    </recommendedName>
    <alternativeName>
        <fullName evidence="8">tRNA(Ile)-2-lysyl-cytidine synthase</fullName>
    </alternativeName>
    <alternativeName>
        <fullName evidence="8">tRNA(Ile)-lysidine synthetase</fullName>
    </alternativeName>
</protein>
<dbReference type="SMART" id="SM00977">
    <property type="entry name" value="TilS_C"/>
    <property type="match status" value="1"/>
</dbReference>
<evidence type="ECO:0000256" key="3">
    <source>
        <dbReference type="ARBA" id="ARBA00022598"/>
    </source>
</evidence>
<feature type="binding site" evidence="8">
    <location>
        <begin position="27"/>
        <end position="32"/>
    </location>
    <ligand>
        <name>ATP</name>
        <dbReference type="ChEBI" id="CHEBI:30616"/>
    </ligand>
</feature>
<dbReference type="PANTHER" id="PTHR43033">
    <property type="entry name" value="TRNA(ILE)-LYSIDINE SYNTHASE-RELATED"/>
    <property type="match status" value="1"/>
</dbReference>
<evidence type="ECO:0000256" key="2">
    <source>
        <dbReference type="ARBA" id="ARBA00022490"/>
    </source>
</evidence>
<evidence type="ECO:0000313" key="11">
    <source>
        <dbReference type="Proteomes" id="UP000030403"/>
    </source>
</evidence>
<dbReference type="GO" id="GO:0032267">
    <property type="term" value="F:tRNA(Ile)-lysidine synthase activity"/>
    <property type="evidence" value="ECO:0007669"/>
    <property type="project" value="UniProtKB-EC"/>
</dbReference>
<dbReference type="NCBIfam" id="TIGR02432">
    <property type="entry name" value="lysidine_TilS_N"/>
    <property type="match status" value="1"/>
</dbReference>
<keyword evidence="3 8" id="KW-0436">Ligase</keyword>
<dbReference type="InterPro" id="IPR012796">
    <property type="entry name" value="Lysidine-tRNA-synth_C"/>
</dbReference>
<dbReference type="Gene3D" id="3.30.465.60">
    <property type="match status" value="1"/>
</dbReference>
<dbReference type="GO" id="GO:0005524">
    <property type="term" value="F:ATP binding"/>
    <property type="evidence" value="ECO:0007669"/>
    <property type="project" value="UniProtKB-UniRule"/>
</dbReference>
<keyword evidence="4 8" id="KW-0819">tRNA processing</keyword>